<dbReference type="STRING" id="402676.B6K2L1"/>
<dbReference type="eggNOG" id="ENOG502QWHV">
    <property type="taxonomic scope" value="Eukaryota"/>
</dbReference>
<dbReference type="Proteomes" id="UP000001744">
    <property type="component" value="Unassembled WGS sequence"/>
</dbReference>
<gene>
    <name evidence="5" type="primary">adg3</name>
    <name evidence="4" type="ORF">SJAG_02478</name>
</gene>
<name>B6K2L1_SCHJY</name>
<dbReference type="OrthoDB" id="5554151at2759"/>
<protein>
    <submittedName>
        <fullName evidence="4">Beta-glucosidase Adg3</fullName>
    </submittedName>
</protein>
<feature type="chain" id="PRO_5002845024" evidence="3">
    <location>
        <begin position="21"/>
        <end position="553"/>
    </location>
</feature>
<evidence type="ECO:0000256" key="1">
    <source>
        <dbReference type="ARBA" id="ARBA00010579"/>
    </source>
</evidence>
<sequence length="553" mass="55220">MVPKSLAFIVYALLTGSALARHTRRSHSHPHRSSVKARGSTQCAFPYADKMVAVTPQYENAGWAMSPDQPCLPGNYCPYACEPGYLMGQWDPEATTYSYPESMYGGLYCNSDGTMEKPYPKKDYCYPGVGNVYAVDRTGKGVSFCQTVLPGNEAMLIPTWVSANSKQVLAVPDTSYWAGTAAHYYINAPGVSTDDGCVWGTTDNPYGNWSPYVAGANMDANGITYVKLGSNPIYVDDPNWVDIAPTFGLRLECEGDGCSGLPCYVDPRQGGVQGCPPGSPTGAGGACFCVIGFPKGTSARIIIEEYGTNGTVTSSSSVAVSSSARASSAAATSSVVRASSSATPTTFATVVKSSSVAQSSAAAASSAAPVSSVVASSAPAAVSSAAPASSTPVAASSAAPVSSTPAVVSSVAPASSETPVVSSAAPASSAPAAVSSDAPVSSAAPATTQDAATTTPVAASSAAPSTQAAPESTPAASVASSAPAAASSPVAASSEPAAAAASSTPAATSEVLPTTSAAAVSSQDGSDEEVVYVYSTADATTQVVTVLTEATAA</sequence>
<feature type="signal peptide" evidence="3">
    <location>
        <begin position="1"/>
        <end position="20"/>
    </location>
</feature>
<dbReference type="VEuPathDB" id="FungiDB:SJAG_02478"/>
<evidence type="ECO:0000256" key="3">
    <source>
        <dbReference type="SAM" id="SignalP"/>
    </source>
</evidence>
<reference evidence="4 6" key="1">
    <citation type="journal article" date="2011" name="Science">
        <title>Comparative functional genomics of the fission yeasts.</title>
        <authorList>
            <person name="Rhind N."/>
            <person name="Chen Z."/>
            <person name="Yassour M."/>
            <person name="Thompson D.A."/>
            <person name="Haas B.J."/>
            <person name="Habib N."/>
            <person name="Wapinski I."/>
            <person name="Roy S."/>
            <person name="Lin M.F."/>
            <person name="Heiman D.I."/>
            <person name="Young S.K."/>
            <person name="Furuya K."/>
            <person name="Guo Y."/>
            <person name="Pidoux A."/>
            <person name="Chen H.M."/>
            <person name="Robbertse B."/>
            <person name="Goldberg J.M."/>
            <person name="Aoki K."/>
            <person name="Bayne E.H."/>
            <person name="Berlin A.M."/>
            <person name="Desjardins C.A."/>
            <person name="Dobbs E."/>
            <person name="Dukaj L."/>
            <person name="Fan L."/>
            <person name="FitzGerald M.G."/>
            <person name="French C."/>
            <person name="Gujja S."/>
            <person name="Hansen K."/>
            <person name="Keifenheim D."/>
            <person name="Levin J.Z."/>
            <person name="Mosher R.A."/>
            <person name="Mueller C.A."/>
            <person name="Pfiffner J."/>
            <person name="Priest M."/>
            <person name="Russ C."/>
            <person name="Smialowska A."/>
            <person name="Swoboda P."/>
            <person name="Sykes S.M."/>
            <person name="Vaughn M."/>
            <person name="Vengrova S."/>
            <person name="Yoder R."/>
            <person name="Zeng Q."/>
            <person name="Allshire R."/>
            <person name="Baulcombe D."/>
            <person name="Birren B.W."/>
            <person name="Brown W."/>
            <person name="Ekwall K."/>
            <person name="Kellis M."/>
            <person name="Leatherwood J."/>
            <person name="Levin H."/>
            <person name="Margalit H."/>
            <person name="Martienssen R."/>
            <person name="Nieduszynski C.A."/>
            <person name="Spatafora J.W."/>
            <person name="Friedman N."/>
            <person name="Dalgaard J.Z."/>
            <person name="Baumann P."/>
            <person name="Niki H."/>
            <person name="Regev A."/>
            <person name="Nusbaum C."/>
        </authorList>
    </citation>
    <scope>NUCLEOTIDE SEQUENCE [LARGE SCALE GENOMIC DNA]</scope>
    <source>
        <strain evidence="6">yFS275 / FY16936</strain>
    </source>
</reference>
<dbReference type="GeneID" id="7049229"/>
<evidence type="ECO:0000313" key="5">
    <source>
        <dbReference type="JaponicusDB" id="SJAG_02478"/>
    </source>
</evidence>
<organism evidence="4 6">
    <name type="scientific">Schizosaccharomyces japonicus (strain yFS275 / FY16936)</name>
    <name type="common">Fission yeast</name>
    <dbReference type="NCBI Taxonomy" id="402676"/>
    <lineage>
        <taxon>Eukaryota</taxon>
        <taxon>Fungi</taxon>
        <taxon>Dikarya</taxon>
        <taxon>Ascomycota</taxon>
        <taxon>Taphrinomycotina</taxon>
        <taxon>Schizosaccharomycetes</taxon>
        <taxon>Schizosaccharomycetales</taxon>
        <taxon>Schizosaccharomycetaceae</taxon>
        <taxon>Schizosaccharomyces</taxon>
    </lineage>
</organism>
<evidence type="ECO:0000313" key="6">
    <source>
        <dbReference type="Proteomes" id="UP000001744"/>
    </source>
</evidence>
<evidence type="ECO:0000256" key="2">
    <source>
        <dbReference type="SAM" id="MobiDB-lite"/>
    </source>
</evidence>
<dbReference type="AlphaFoldDB" id="B6K2L1"/>
<dbReference type="OMA" id="FAMDEAC"/>
<dbReference type="PANTHER" id="PTHR31654">
    <property type="entry name" value="SECRETED BETA-GLUCOSIDASE ADG3-RELATED"/>
    <property type="match status" value="1"/>
</dbReference>
<keyword evidence="6" id="KW-1185">Reference proteome</keyword>
<dbReference type="JaponicusDB" id="SJAG_02478">
    <property type="gene designation" value="adg3"/>
</dbReference>
<keyword evidence="3" id="KW-0732">Signal</keyword>
<dbReference type="Pfam" id="PF03856">
    <property type="entry name" value="SUN"/>
    <property type="match status" value="1"/>
</dbReference>
<proteinExistence type="inferred from homology"/>
<comment type="similarity">
    <text evidence="1">Belongs to the SUN family.</text>
</comment>
<evidence type="ECO:0000313" key="4">
    <source>
        <dbReference type="EMBL" id="EEB07392.1"/>
    </source>
</evidence>
<dbReference type="InterPro" id="IPR005556">
    <property type="entry name" value="SUN"/>
</dbReference>
<dbReference type="InterPro" id="IPR053088">
    <property type="entry name" value="Beta-glucosidase/SUN-like"/>
</dbReference>
<dbReference type="HOGENOM" id="CLU_026108_1_1_1"/>
<dbReference type="RefSeq" id="XP_002173685.1">
    <property type="nucleotide sequence ID" value="XM_002173649.2"/>
</dbReference>
<feature type="region of interest" description="Disordered" evidence="2">
    <location>
        <begin position="431"/>
        <end position="476"/>
    </location>
</feature>
<accession>B6K2L1</accession>
<dbReference type="EMBL" id="KE651166">
    <property type="protein sequence ID" value="EEB07392.1"/>
    <property type="molecule type" value="Genomic_DNA"/>
</dbReference>
<dbReference type="PANTHER" id="PTHR31654:SF0">
    <property type="entry name" value="SECRETED BETA-GLUCOSIDASE ADG3-RELATED"/>
    <property type="match status" value="1"/>
</dbReference>